<evidence type="ECO:0000313" key="3">
    <source>
        <dbReference type="EMBL" id="MFD1328916.1"/>
    </source>
</evidence>
<dbReference type="NCBIfam" id="NF009093">
    <property type="entry name" value="PRK12429.1"/>
    <property type="match status" value="1"/>
</dbReference>
<reference evidence="4" key="1">
    <citation type="journal article" date="2019" name="Int. J. Syst. Evol. Microbiol.">
        <title>The Global Catalogue of Microorganisms (GCM) 10K type strain sequencing project: providing services to taxonomists for standard genome sequencing and annotation.</title>
        <authorList>
            <consortium name="The Broad Institute Genomics Platform"/>
            <consortium name="The Broad Institute Genome Sequencing Center for Infectious Disease"/>
            <person name="Wu L."/>
            <person name="Ma J."/>
        </authorList>
    </citation>
    <scope>NUCLEOTIDE SEQUENCE [LARGE SCALE GENOMIC DNA]</scope>
    <source>
        <strain evidence="4">CCUG 55609</strain>
    </source>
</reference>
<comment type="similarity">
    <text evidence="1">Belongs to the short-chain dehydrogenases/reductases (SDR) family.</text>
</comment>
<dbReference type="PRINTS" id="PR00081">
    <property type="entry name" value="GDHRDH"/>
</dbReference>
<keyword evidence="4" id="KW-1185">Reference proteome</keyword>
<dbReference type="PANTHER" id="PTHR42879:SF2">
    <property type="entry name" value="3-OXOACYL-[ACYL-CARRIER-PROTEIN] REDUCTASE FABG"/>
    <property type="match status" value="1"/>
</dbReference>
<dbReference type="PANTHER" id="PTHR42879">
    <property type="entry name" value="3-OXOACYL-(ACYL-CARRIER-PROTEIN) REDUCTASE"/>
    <property type="match status" value="1"/>
</dbReference>
<evidence type="ECO:0000256" key="2">
    <source>
        <dbReference type="ARBA" id="ARBA00023002"/>
    </source>
</evidence>
<dbReference type="EC" id="1.1.1.30" evidence="3"/>
<sequence length="257" mass="26877">MKTAVVTGSTSGIGLAIATAFAKSGTNVVINGLGSLTEVEALRERLEGLGAGKVIFHPADMTRPAEIADLMAVAASEFGGVDILVNNAGIQHVEKIEDFPVEKWDQIIAINLSSSFHTIRAAIPGMKAKGWGRVINIASAHGLIASPFKAAYVAAKHGIMGLTKSVALEVAENGITVNAICPGYVLTPLVEKQIPDTARARGISEAQVKSDVMLKFQPTKEFVSVEEVASTTLFLASDAARSITGTHISIDGGWTAQ</sequence>
<dbReference type="InterPro" id="IPR002347">
    <property type="entry name" value="SDR_fam"/>
</dbReference>
<dbReference type="NCBIfam" id="TIGR01963">
    <property type="entry name" value="PHB_DH"/>
    <property type="match status" value="1"/>
</dbReference>
<dbReference type="InterPro" id="IPR050259">
    <property type="entry name" value="SDR"/>
</dbReference>
<dbReference type="GO" id="GO:0003858">
    <property type="term" value="F:3-hydroxybutyrate dehydrogenase activity"/>
    <property type="evidence" value="ECO:0007669"/>
    <property type="project" value="UniProtKB-EC"/>
</dbReference>
<comment type="caution">
    <text evidence="3">The sequence shown here is derived from an EMBL/GenBank/DDBJ whole genome shotgun (WGS) entry which is preliminary data.</text>
</comment>
<protein>
    <submittedName>
        <fullName evidence="3">3-hydroxybutyrate dehydrogenase</fullName>
        <ecNumber evidence="3">1.1.1.30</ecNumber>
    </submittedName>
</protein>
<evidence type="ECO:0000313" key="4">
    <source>
        <dbReference type="Proteomes" id="UP001597173"/>
    </source>
</evidence>
<proteinExistence type="inferred from homology"/>
<dbReference type="Proteomes" id="UP001597173">
    <property type="component" value="Unassembled WGS sequence"/>
</dbReference>
<dbReference type="RefSeq" id="WP_374839559.1">
    <property type="nucleotide sequence ID" value="NZ_JBHEEW010000009.1"/>
</dbReference>
<gene>
    <name evidence="3" type="ORF">ACFQ33_13560</name>
</gene>
<dbReference type="EMBL" id="JBHTNF010000007">
    <property type="protein sequence ID" value="MFD1328916.1"/>
    <property type="molecule type" value="Genomic_DNA"/>
</dbReference>
<keyword evidence="2 3" id="KW-0560">Oxidoreductase</keyword>
<evidence type="ECO:0000256" key="1">
    <source>
        <dbReference type="ARBA" id="ARBA00006484"/>
    </source>
</evidence>
<dbReference type="PRINTS" id="PR00080">
    <property type="entry name" value="SDRFAMILY"/>
</dbReference>
<accession>A0ABW3YY80</accession>
<name>A0ABW3YY80_MYCRA</name>
<dbReference type="Gene3D" id="3.40.50.720">
    <property type="entry name" value="NAD(P)-binding Rossmann-like Domain"/>
    <property type="match status" value="1"/>
</dbReference>
<dbReference type="PROSITE" id="PS00061">
    <property type="entry name" value="ADH_SHORT"/>
    <property type="match status" value="1"/>
</dbReference>
<dbReference type="InterPro" id="IPR020904">
    <property type="entry name" value="Sc_DH/Rdtase_CS"/>
</dbReference>
<organism evidence="3 4">
    <name type="scientific">Mycoplana ramosa</name>
    <name type="common">Mycoplana bullata</name>
    <dbReference type="NCBI Taxonomy" id="40837"/>
    <lineage>
        <taxon>Bacteria</taxon>
        <taxon>Pseudomonadati</taxon>
        <taxon>Pseudomonadota</taxon>
        <taxon>Alphaproteobacteria</taxon>
        <taxon>Hyphomicrobiales</taxon>
        <taxon>Rhizobiaceae</taxon>
        <taxon>Mycoplana</taxon>
    </lineage>
</organism>
<dbReference type="SUPFAM" id="SSF51735">
    <property type="entry name" value="NAD(P)-binding Rossmann-fold domains"/>
    <property type="match status" value="1"/>
</dbReference>
<dbReference type="Pfam" id="PF13561">
    <property type="entry name" value="adh_short_C2"/>
    <property type="match status" value="1"/>
</dbReference>
<dbReference type="InterPro" id="IPR011294">
    <property type="entry name" value="3-OHbutyrate_DH"/>
</dbReference>
<dbReference type="InterPro" id="IPR036291">
    <property type="entry name" value="NAD(P)-bd_dom_sf"/>
</dbReference>